<sequence length="196" mass="22165">MSWIQRIIEVTGARPERRDIDWAPVEAELGTTLPADYRELCSLLGGGYYSGFLRLLQPRREAAATDGLLYSFRSNRRHPEYAGLYAPYDLYGGPGRAGLLHWGSDQTEGDYYWLADARVDPAAWPVVARKDGIEPWNRYDLSMSEFVYHMLTDHDFEPFTVAATTARPFMLPEGVQISTAEEWNAWANRTDGGPIA</sequence>
<dbReference type="EMBL" id="BONZ01000101">
    <property type="protein sequence ID" value="GIH20575.1"/>
    <property type="molecule type" value="Genomic_DNA"/>
</dbReference>
<dbReference type="InterPro" id="IPR018958">
    <property type="entry name" value="Knr4/Smi1-like_dom"/>
</dbReference>
<evidence type="ECO:0000259" key="1">
    <source>
        <dbReference type="SMART" id="SM00860"/>
    </source>
</evidence>
<dbReference type="InterPro" id="IPR037883">
    <property type="entry name" value="Knr4/Smi1-like_sf"/>
</dbReference>
<dbReference type="SUPFAM" id="SSF160631">
    <property type="entry name" value="SMI1/KNR4-like"/>
    <property type="match status" value="1"/>
</dbReference>
<accession>A0A8J3VVR0</accession>
<dbReference type="Proteomes" id="UP000642748">
    <property type="component" value="Unassembled WGS sequence"/>
</dbReference>
<name>A0A8J3VVR0_9ACTN</name>
<gene>
    <name evidence="2" type="ORF">Raf01_87470</name>
</gene>
<dbReference type="RefSeq" id="WP_203924001.1">
    <property type="nucleotide sequence ID" value="NZ_BONZ01000101.1"/>
</dbReference>
<keyword evidence="3" id="KW-1185">Reference proteome</keyword>
<dbReference type="Pfam" id="PF09346">
    <property type="entry name" value="SMI1_KNR4"/>
    <property type="match status" value="1"/>
</dbReference>
<feature type="domain" description="Knr4/Smi1-like" evidence="1">
    <location>
        <begin position="12"/>
        <end position="149"/>
    </location>
</feature>
<protein>
    <recommendedName>
        <fullName evidence="1">Knr4/Smi1-like domain-containing protein</fullName>
    </recommendedName>
</protein>
<evidence type="ECO:0000313" key="3">
    <source>
        <dbReference type="Proteomes" id="UP000642748"/>
    </source>
</evidence>
<reference evidence="2" key="1">
    <citation type="submission" date="2021-01" db="EMBL/GenBank/DDBJ databases">
        <title>Whole genome shotgun sequence of Rugosimonospora africana NBRC 104875.</title>
        <authorList>
            <person name="Komaki H."/>
            <person name="Tamura T."/>
        </authorList>
    </citation>
    <scope>NUCLEOTIDE SEQUENCE</scope>
    <source>
        <strain evidence="2">NBRC 104875</strain>
    </source>
</reference>
<proteinExistence type="predicted"/>
<dbReference type="AlphaFoldDB" id="A0A8J3VVR0"/>
<organism evidence="2 3">
    <name type="scientific">Rugosimonospora africana</name>
    <dbReference type="NCBI Taxonomy" id="556532"/>
    <lineage>
        <taxon>Bacteria</taxon>
        <taxon>Bacillati</taxon>
        <taxon>Actinomycetota</taxon>
        <taxon>Actinomycetes</taxon>
        <taxon>Micromonosporales</taxon>
        <taxon>Micromonosporaceae</taxon>
        <taxon>Rugosimonospora</taxon>
    </lineage>
</organism>
<evidence type="ECO:0000313" key="2">
    <source>
        <dbReference type="EMBL" id="GIH20575.1"/>
    </source>
</evidence>
<dbReference type="SMART" id="SM00860">
    <property type="entry name" value="SMI1_KNR4"/>
    <property type="match status" value="1"/>
</dbReference>
<comment type="caution">
    <text evidence="2">The sequence shown here is derived from an EMBL/GenBank/DDBJ whole genome shotgun (WGS) entry which is preliminary data.</text>
</comment>